<keyword evidence="3" id="KW-1185">Reference proteome</keyword>
<dbReference type="AlphaFoldDB" id="A0A3Q0JB90"/>
<feature type="domain" description="ZSWIM1/3 RNaseH-like" evidence="2">
    <location>
        <begin position="95"/>
        <end position="218"/>
    </location>
</feature>
<organism evidence="3 4">
    <name type="scientific">Diaphorina citri</name>
    <name type="common">Asian citrus psyllid</name>
    <dbReference type="NCBI Taxonomy" id="121845"/>
    <lineage>
        <taxon>Eukaryota</taxon>
        <taxon>Metazoa</taxon>
        <taxon>Ecdysozoa</taxon>
        <taxon>Arthropoda</taxon>
        <taxon>Hexapoda</taxon>
        <taxon>Insecta</taxon>
        <taxon>Pterygota</taxon>
        <taxon>Neoptera</taxon>
        <taxon>Paraneoptera</taxon>
        <taxon>Hemiptera</taxon>
        <taxon>Sternorrhyncha</taxon>
        <taxon>Psylloidea</taxon>
        <taxon>Psyllidae</taxon>
        <taxon>Diaphorininae</taxon>
        <taxon>Diaphorina</taxon>
    </lineage>
</organism>
<feature type="region of interest" description="Disordered" evidence="1">
    <location>
        <begin position="582"/>
        <end position="615"/>
    </location>
</feature>
<feature type="region of interest" description="Disordered" evidence="1">
    <location>
        <begin position="547"/>
        <end position="569"/>
    </location>
</feature>
<sequence length="615" mass="70879">MKVTMTKNGQNLEVTQYTNSHNHEVSKTRFDELAKQRKMETKDQESAKEMLALRCNKKLLKQHLCEETGKKVTLKDIHNLQSTKQNNLEETVKYLQSRNGGYVEVVALDGKLEGIFFQDKIMRDAFLQNPEVVLMDATYCLNSLGMPLYILMVVNANGQGQVAAVFLLAHETSALIGKMLSIFKEKNPDSSRIETMFTDKDFSERAAIIHIFPSVNLLFCFFHTLRAFKRRISKEDMNLSKDDRTSALAIIERLAYSQNEADYEKNYEELLKTEFKELICYYNTFWHSKRYEWVRGFMKSMKTYNITTTNHLESLNQKIKQVVIRNSSLLPFFEDLLTCFKSIHLEQKSKAINMMMKKLQTYAKGSDEEFFSSYLTPYAWRLVEKENKRSKEMLFCVRPGATMDSCDCSFKTNTTLPCSHMFYKRREMGLPIADVNIIPQRYTKETHYRNYCEISTTHQAENMEGVETLETVEPTASTAVTNLESVVHQRPLGKHEKFRKAMDLCKDICNIMSNQGTIDFNDTFNELMLFRSNILHNNNSIPMSLSDHEEEHLGLEQSPPGLEPSPKQGSIMLKDISIEGMKLKRKGRPKGIDTTVIGLKRKKTQGSASSSCPRT</sequence>
<dbReference type="PaxDb" id="121845-A0A3Q0JB90"/>
<dbReference type="Proteomes" id="UP000079169">
    <property type="component" value="Unplaced"/>
</dbReference>
<dbReference type="PANTHER" id="PTHR31569:SF4">
    <property type="entry name" value="SWIM-TYPE DOMAIN-CONTAINING PROTEIN"/>
    <property type="match status" value="1"/>
</dbReference>
<accession>A0A3Q0JB90</accession>
<dbReference type="InterPro" id="IPR052579">
    <property type="entry name" value="Zinc_finger_SWIM"/>
</dbReference>
<evidence type="ECO:0000313" key="4">
    <source>
        <dbReference type="RefSeq" id="XP_026683990.1"/>
    </source>
</evidence>
<gene>
    <name evidence="4" type="primary">LOC103515507</name>
</gene>
<dbReference type="STRING" id="121845.A0A3Q0JB90"/>
<reference evidence="4" key="1">
    <citation type="submission" date="2025-08" db="UniProtKB">
        <authorList>
            <consortium name="RefSeq"/>
        </authorList>
    </citation>
    <scope>IDENTIFICATION</scope>
</reference>
<dbReference type="KEGG" id="dci:103515507"/>
<evidence type="ECO:0000259" key="2">
    <source>
        <dbReference type="Pfam" id="PF21056"/>
    </source>
</evidence>
<evidence type="ECO:0000256" key="1">
    <source>
        <dbReference type="SAM" id="MobiDB-lite"/>
    </source>
</evidence>
<dbReference type="PANTHER" id="PTHR31569">
    <property type="entry name" value="SWIM-TYPE DOMAIN-CONTAINING PROTEIN"/>
    <property type="match status" value="1"/>
</dbReference>
<feature type="compositionally biased region" description="Polar residues" evidence="1">
    <location>
        <begin position="605"/>
        <end position="615"/>
    </location>
</feature>
<dbReference type="InterPro" id="IPR048324">
    <property type="entry name" value="ZSWIM1-3_RNaseH-like"/>
</dbReference>
<proteinExistence type="predicted"/>
<protein>
    <submittedName>
        <fullName evidence="4">Protein FAR1-RELATED SEQUENCE 5-like</fullName>
    </submittedName>
</protein>
<dbReference type="GeneID" id="103515507"/>
<evidence type="ECO:0000313" key="3">
    <source>
        <dbReference type="Proteomes" id="UP000079169"/>
    </source>
</evidence>
<dbReference type="RefSeq" id="XP_026683990.1">
    <property type="nucleotide sequence ID" value="XM_026828189.1"/>
</dbReference>
<dbReference type="Pfam" id="PF21056">
    <property type="entry name" value="ZSWIM1-3_RNaseH-like"/>
    <property type="match status" value="1"/>
</dbReference>
<name>A0A3Q0JB90_DIACI</name>